<evidence type="ECO:0000313" key="1">
    <source>
        <dbReference type="EMBL" id="RSM82560.1"/>
    </source>
</evidence>
<proteinExistence type="predicted"/>
<protein>
    <submittedName>
        <fullName evidence="1">Uncharacterized protein</fullName>
    </submittedName>
</protein>
<organism evidence="1 2">
    <name type="scientific">Kibdelosporangium aridum</name>
    <dbReference type="NCBI Taxonomy" id="2030"/>
    <lineage>
        <taxon>Bacteria</taxon>
        <taxon>Bacillati</taxon>
        <taxon>Actinomycetota</taxon>
        <taxon>Actinomycetes</taxon>
        <taxon>Pseudonocardiales</taxon>
        <taxon>Pseudonocardiaceae</taxon>
        <taxon>Kibdelosporangium</taxon>
    </lineage>
</organism>
<evidence type="ECO:0000313" key="2">
    <source>
        <dbReference type="Proteomes" id="UP000287547"/>
    </source>
</evidence>
<accession>A0A428Z651</accession>
<reference evidence="1 2" key="1">
    <citation type="submission" date="2018-05" db="EMBL/GenBank/DDBJ databases">
        <title>Evolution of GPA BGCs.</title>
        <authorList>
            <person name="Waglechner N."/>
            <person name="Wright G.D."/>
        </authorList>
    </citation>
    <scope>NUCLEOTIDE SEQUENCE [LARGE SCALE GENOMIC DNA]</scope>
    <source>
        <strain evidence="1 2">A82846</strain>
    </source>
</reference>
<name>A0A428Z651_KIBAR</name>
<comment type="caution">
    <text evidence="1">The sequence shown here is derived from an EMBL/GenBank/DDBJ whole genome shotgun (WGS) entry which is preliminary data.</text>
</comment>
<dbReference type="RefSeq" id="WP_037253979.1">
    <property type="nucleotide sequence ID" value="NZ_QHKI01000022.1"/>
</dbReference>
<gene>
    <name evidence="1" type="ORF">DMH04_25550</name>
</gene>
<dbReference type="Proteomes" id="UP000287547">
    <property type="component" value="Unassembled WGS sequence"/>
</dbReference>
<sequence length="73" mass="8548">MPRNRYTKFVHQAERARVTQQEARLSAFARELRNICAQDTATPAADSAKQQRRDRIEQKRLHRLRKADAAEQS</sequence>
<dbReference type="AlphaFoldDB" id="A0A428Z651"/>
<dbReference type="EMBL" id="QHKI01000022">
    <property type="protein sequence ID" value="RSM82560.1"/>
    <property type="molecule type" value="Genomic_DNA"/>
</dbReference>